<gene>
    <name evidence="2" type="ORF">EDB81DRAFT_854382</name>
</gene>
<protein>
    <submittedName>
        <fullName evidence="2">Uncharacterized protein</fullName>
    </submittedName>
</protein>
<evidence type="ECO:0000313" key="3">
    <source>
        <dbReference type="Proteomes" id="UP000738349"/>
    </source>
</evidence>
<dbReference type="AlphaFoldDB" id="A0A9P9J9Z0"/>
<evidence type="ECO:0000256" key="1">
    <source>
        <dbReference type="SAM" id="MobiDB-lite"/>
    </source>
</evidence>
<feature type="region of interest" description="Disordered" evidence="1">
    <location>
        <begin position="53"/>
        <end position="77"/>
    </location>
</feature>
<comment type="caution">
    <text evidence="2">The sequence shown here is derived from an EMBL/GenBank/DDBJ whole genome shotgun (WGS) entry which is preliminary data.</text>
</comment>
<evidence type="ECO:0000313" key="2">
    <source>
        <dbReference type="EMBL" id="KAH7156226.1"/>
    </source>
</evidence>
<feature type="region of interest" description="Disordered" evidence="1">
    <location>
        <begin position="1"/>
        <end position="24"/>
    </location>
</feature>
<sequence length="365" mass="41183">MLSEFEKATVEQTPSLHRPRRILSTPVEQGKNAVLVGEYSSSFLELDKFEKPGKLKKKPSDKKRKRQDSEASEATTEVRETTNDAYIVVRKVKDKQSRLYRLCNKNNGLFEILQLNADTSKKVFFYHEWVTGPKETNCGIRRQHWCASLNNFCAQYMEEHSNDFRDMSQVSKAAKEQEKESTGATGPYQSIASSIQKCLASFQAIGSKFYLDQMIARAGEAFGSSGMPKSEDMTYQQAVIQTFVKAVDKPDLKTAEEAANAYKKLWPQHEDVEAAPISAHILLRLSDGLRENALPAGVTIEESLYRAFITNFCLHHAGKMQQDVSQRDDDIRMAYRSARLTVGAERNTTPSARIDLTITKSESES</sequence>
<organism evidence="2 3">
    <name type="scientific">Dactylonectria macrodidyma</name>
    <dbReference type="NCBI Taxonomy" id="307937"/>
    <lineage>
        <taxon>Eukaryota</taxon>
        <taxon>Fungi</taxon>
        <taxon>Dikarya</taxon>
        <taxon>Ascomycota</taxon>
        <taxon>Pezizomycotina</taxon>
        <taxon>Sordariomycetes</taxon>
        <taxon>Hypocreomycetidae</taxon>
        <taxon>Hypocreales</taxon>
        <taxon>Nectriaceae</taxon>
        <taxon>Dactylonectria</taxon>
    </lineage>
</organism>
<accession>A0A9P9J9Z0</accession>
<name>A0A9P9J9Z0_9HYPO</name>
<keyword evidence="3" id="KW-1185">Reference proteome</keyword>
<dbReference type="OrthoDB" id="10570041at2759"/>
<dbReference type="Proteomes" id="UP000738349">
    <property type="component" value="Unassembled WGS sequence"/>
</dbReference>
<reference evidence="2" key="1">
    <citation type="journal article" date="2021" name="Nat. Commun.">
        <title>Genetic determinants of endophytism in the Arabidopsis root mycobiome.</title>
        <authorList>
            <person name="Mesny F."/>
            <person name="Miyauchi S."/>
            <person name="Thiergart T."/>
            <person name="Pickel B."/>
            <person name="Atanasova L."/>
            <person name="Karlsson M."/>
            <person name="Huettel B."/>
            <person name="Barry K.W."/>
            <person name="Haridas S."/>
            <person name="Chen C."/>
            <person name="Bauer D."/>
            <person name="Andreopoulos W."/>
            <person name="Pangilinan J."/>
            <person name="LaButti K."/>
            <person name="Riley R."/>
            <person name="Lipzen A."/>
            <person name="Clum A."/>
            <person name="Drula E."/>
            <person name="Henrissat B."/>
            <person name="Kohler A."/>
            <person name="Grigoriev I.V."/>
            <person name="Martin F.M."/>
            <person name="Hacquard S."/>
        </authorList>
    </citation>
    <scope>NUCLEOTIDE SEQUENCE</scope>
    <source>
        <strain evidence="2">MPI-CAGE-AT-0147</strain>
    </source>
</reference>
<feature type="compositionally biased region" description="Basic residues" evidence="1">
    <location>
        <begin position="54"/>
        <end position="66"/>
    </location>
</feature>
<proteinExistence type="predicted"/>
<dbReference type="EMBL" id="JAGMUV010000005">
    <property type="protein sequence ID" value="KAH7156226.1"/>
    <property type="molecule type" value="Genomic_DNA"/>
</dbReference>